<evidence type="ECO:0000256" key="2">
    <source>
        <dbReference type="ARBA" id="ARBA00022737"/>
    </source>
</evidence>
<keyword evidence="1" id="KW-0732">Signal</keyword>
<dbReference type="PROSITE" id="PS50222">
    <property type="entry name" value="EF_HAND_2"/>
    <property type="match status" value="1"/>
</dbReference>
<protein>
    <recommendedName>
        <fullName evidence="3">EF-hand domain-containing protein</fullName>
    </recommendedName>
</protein>
<feature type="domain" description="EF-hand" evidence="3">
    <location>
        <begin position="135"/>
        <end position="168"/>
    </location>
</feature>
<dbReference type="InterPro" id="IPR002048">
    <property type="entry name" value="EF_hand_dom"/>
</dbReference>
<reference evidence="4 5" key="1">
    <citation type="submission" date="2024-04" db="EMBL/GenBank/DDBJ databases">
        <authorList>
            <person name="Waldvogel A.-M."/>
            <person name="Schoenle A."/>
        </authorList>
    </citation>
    <scope>NUCLEOTIDE SEQUENCE [LARGE SCALE GENOMIC DNA]</scope>
</reference>
<evidence type="ECO:0000313" key="4">
    <source>
        <dbReference type="EMBL" id="CAL1581212.1"/>
    </source>
</evidence>
<accession>A0AAV2JYY4</accession>
<evidence type="ECO:0000259" key="3">
    <source>
        <dbReference type="PROSITE" id="PS50222"/>
    </source>
</evidence>
<dbReference type="PROSITE" id="PS00018">
    <property type="entry name" value="EF_HAND_1"/>
    <property type="match status" value="1"/>
</dbReference>
<dbReference type="GO" id="GO:0005509">
    <property type="term" value="F:calcium ion binding"/>
    <property type="evidence" value="ECO:0007669"/>
    <property type="project" value="InterPro"/>
</dbReference>
<dbReference type="AlphaFoldDB" id="A0AAV2JYY4"/>
<gene>
    <name evidence="4" type="ORF">KC01_LOCUS11978</name>
</gene>
<organism evidence="4 5">
    <name type="scientific">Knipowitschia caucasica</name>
    <name type="common">Caucasian dwarf goby</name>
    <name type="synonym">Pomatoschistus caucasicus</name>
    <dbReference type="NCBI Taxonomy" id="637954"/>
    <lineage>
        <taxon>Eukaryota</taxon>
        <taxon>Metazoa</taxon>
        <taxon>Chordata</taxon>
        <taxon>Craniata</taxon>
        <taxon>Vertebrata</taxon>
        <taxon>Euteleostomi</taxon>
        <taxon>Actinopterygii</taxon>
        <taxon>Neopterygii</taxon>
        <taxon>Teleostei</taxon>
        <taxon>Neoteleostei</taxon>
        <taxon>Acanthomorphata</taxon>
        <taxon>Gobiaria</taxon>
        <taxon>Gobiiformes</taxon>
        <taxon>Gobioidei</taxon>
        <taxon>Gobiidae</taxon>
        <taxon>Gobiinae</taxon>
        <taxon>Knipowitschia</taxon>
    </lineage>
</organism>
<dbReference type="Proteomes" id="UP001497482">
    <property type="component" value="Chromosome 15"/>
</dbReference>
<keyword evidence="5" id="KW-1185">Reference proteome</keyword>
<dbReference type="Pfam" id="PF23260">
    <property type="entry name" value="TSP1_2"/>
    <property type="match status" value="1"/>
</dbReference>
<sequence length="168" mass="19187">MSQCLLVVSPRCLPLVSPRCLPQVSPRCLPQEYRACNLESCPEVRRNTPWTPWIPVNVSQDGARLEQRSRYTCRALLPQPQLLQAGKRKTETRYCPNDGSGACQTDGANPPPPLQVLQYLELDYTKAGNPRDQAFYRTIMDDIFKKNDHNHDGLISAKEYNIYDHDEL</sequence>
<dbReference type="InterPro" id="IPR057563">
    <property type="entry name" value="Sema5A/B-like_TSP-1"/>
</dbReference>
<name>A0AAV2JYY4_KNICA</name>
<dbReference type="PANTHER" id="PTHR46222:SF2">
    <property type="entry name" value="PEPTIDYL-PROLYL CIS-TRANS ISOMERASE FKBP7"/>
    <property type="match status" value="1"/>
</dbReference>
<proteinExistence type="predicted"/>
<dbReference type="InterPro" id="IPR018247">
    <property type="entry name" value="EF_Hand_1_Ca_BS"/>
</dbReference>
<evidence type="ECO:0000313" key="5">
    <source>
        <dbReference type="Proteomes" id="UP001497482"/>
    </source>
</evidence>
<keyword evidence="2" id="KW-0677">Repeat</keyword>
<dbReference type="EMBL" id="OZ035837">
    <property type="protein sequence ID" value="CAL1581212.1"/>
    <property type="molecule type" value="Genomic_DNA"/>
</dbReference>
<dbReference type="PANTHER" id="PTHR46222">
    <property type="entry name" value="PEPTIDYL-PROLYL CIS-TRANS ISOMERASE FKBP7/14"/>
    <property type="match status" value="1"/>
</dbReference>
<dbReference type="InterPro" id="IPR052273">
    <property type="entry name" value="PPIase_FKBP"/>
</dbReference>
<dbReference type="Gene3D" id="1.10.238.10">
    <property type="entry name" value="EF-hand"/>
    <property type="match status" value="1"/>
</dbReference>
<evidence type="ECO:0000256" key="1">
    <source>
        <dbReference type="ARBA" id="ARBA00022729"/>
    </source>
</evidence>